<reference evidence="5 6" key="1">
    <citation type="journal article" date="2010" name="Nat. Commun.">
        <title>The complete sequence of the smallest known nuclear genome from the microsporidian Encephalitozoon intestinalis.</title>
        <authorList>
            <person name="Corradi N."/>
            <person name="Pombert J.-F."/>
            <person name="Farinelli L."/>
            <person name="Didier E.S."/>
            <person name="Keeling P.J."/>
        </authorList>
    </citation>
    <scope>NUCLEOTIDE SEQUENCE [LARGE SCALE GENOMIC DNA]</scope>
    <source>
        <strain evidence="5 6">ATCC 50506</strain>
    </source>
</reference>
<dbReference type="InterPro" id="IPR048741">
    <property type="entry name" value="Pus10-like_C"/>
</dbReference>
<dbReference type="GO" id="GO:0031119">
    <property type="term" value="P:tRNA pseudouridine synthesis"/>
    <property type="evidence" value="ECO:0007669"/>
    <property type="project" value="TreeGrafter"/>
</dbReference>
<dbReference type="EC" id="5.4.99.25" evidence="1"/>
<dbReference type="PANTHER" id="PTHR21568">
    <property type="entry name" value="TRNA PSEUDOURIDINE SYNTHASE PUS10"/>
    <property type="match status" value="1"/>
</dbReference>
<dbReference type="Proteomes" id="UP000002313">
    <property type="component" value="Chromosome VIII"/>
</dbReference>
<dbReference type="GO" id="GO:0160148">
    <property type="term" value="F:tRNA pseudouridine(55) synthase activity"/>
    <property type="evidence" value="ECO:0007669"/>
    <property type="project" value="UniProtKB-EC"/>
</dbReference>
<keyword evidence="6" id="KW-1185">Reference proteome</keyword>
<keyword evidence="2" id="KW-0819">tRNA processing</keyword>
<evidence type="ECO:0000256" key="3">
    <source>
        <dbReference type="ARBA" id="ARBA00023235"/>
    </source>
</evidence>
<evidence type="ECO:0000313" key="5">
    <source>
        <dbReference type="EMBL" id="ADM12082.1"/>
    </source>
</evidence>
<proteinExistence type="predicted"/>
<dbReference type="VEuPathDB" id="MicrosporidiaDB:Eint_081500"/>
<keyword evidence="3" id="KW-0413">Isomerase</keyword>
<dbReference type="OrthoDB" id="271937at2759"/>
<dbReference type="Gene3D" id="3.30.70.3190">
    <property type="match status" value="1"/>
</dbReference>
<organism evidence="5 6">
    <name type="scientific">Encephalitozoon intestinalis (strain ATCC 50506)</name>
    <name type="common">Microsporidian parasite</name>
    <name type="synonym">Septata intestinalis</name>
    <dbReference type="NCBI Taxonomy" id="876142"/>
    <lineage>
        <taxon>Eukaryota</taxon>
        <taxon>Fungi</taxon>
        <taxon>Fungi incertae sedis</taxon>
        <taxon>Microsporidia</taxon>
        <taxon>Unikaryonidae</taxon>
        <taxon>Encephalitozoon</taxon>
    </lineage>
</organism>
<feature type="domain" description="Pus10-like C-terminal" evidence="4">
    <location>
        <begin position="76"/>
        <end position="292"/>
    </location>
</feature>
<evidence type="ECO:0000256" key="2">
    <source>
        <dbReference type="ARBA" id="ARBA00022694"/>
    </source>
</evidence>
<dbReference type="Pfam" id="PF21238">
    <property type="entry name" value="Pus10_C"/>
    <property type="match status" value="1"/>
</dbReference>
<gene>
    <name evidence="5" type="ORF">Eint_081500</name>
</gene>
<protein>
    <recommendedName>
        <fullName evidence="1">tRNA pseudouridine(55) synthase</fullName>
        <ecNumber evidence="1">5.4.99.25</ecNumber>
    </recommendedName>
</protein>
<accession>E0S8M6</accession>
<evidence type="ECO:0000256" key="1">
    <source>
        <dbReference type="ARBA" id="ARBA00012787"/>
    </source>
</evidence>
<name>E0S8M6_ENCIT</name>
<dbReference type="KEGG" id="ein:Eint_081500"/>
<sequence length="311" mass="36066">MNEEHVLCMVESMVGANQGEMYENKVYSVSDGSKGKIDKAALKNRLPQGDWNSPYTEIMVRVEDDVKISVQNSPIYIYGEYTKMDRNMTQSPLVVEGRLKCNRSVSDFKSQVKEFFLADDVIFTPAGREDFDVRMVEGRPFLLSVKNPRRNLSFERLNLALYKEVEIRNLSVVRKECKSVIFGGENQSNKTYSIFLCCKKELALQNYYIVEQRTPLRVLHRRANLARIKKAWILESEKREVEGWIYYRIVLEASAGMYIKEFVNGDFGRTVPSLGSKENYCDLLELDVLRVEKKSIEDFLVRNIELDVTRC</sequence>
<dbReference type="InterPro" id="IPR039894">
    <property type="entry name" value="Pus10-like"/>
</dbReference>
<evidence type="ECO:0000313" key="6">
    <source>
        <dbReference type="Proteomes" id="UP000002313"/>
    </source>
</evidence>
<dbReference type="EMBL" id="CP001949">
    <property type="protein sequence ID" value="ADM12082.1"/>
    <property type="molecule type" value="Genomic_DNA"/>
</dbReference>
<dbReference type="HOGENOM" id="CLU_028780_1_1_1"/>
<dbReference type="RefSeq" id="XP_003073442.1">
    <property type="nucleotide sequence ID" value="XM_003073396.1"/>
</dbReference>
<reference evidence="5 6" key="2">
    <citation type="journal article" date="2012" name="Proc. Natl. Acad. Sci. U.S.A.">
        <title>Gain and loss of multiple functionally related, horizontally transferred genes in the reduced genomes of two microsporidian parasites.</title>
        <authorList>
            <person name="Pombert J.-F."/>
            <person name="Selman M."/>
            <person name="Burki F."/>
            <person name="Bardell F.T."/>
            <person name="Farinelli L."/>
            <person name="Solter L.F."/>
            <person name="Whitman D.W."/>
            <person name="Weiss L.M."/>
            <person name="Corradi N."/>
            <person name="Keeling P.J."/>
        </authorList>
    </citation>
    <scope>NUCLEOTIDE SEQUENCE [LARGE SCALE GENOMIC DNA]</scope>
    <source>
        <strain evidence="5 6">ATCC 50506</strain>
    </source>
</reference>
<dbReference type="AlphaFoldDB" id="E0S8M6"/>
<dbReference type="Gene3D" id="3.30.70.2510">
    <property type="match status" value="1"/>
</dbReference>
<dbReference type="GeneID" id="9698270"/>
<dbReference type="PANTHER" id="PTHR21568:SF0">
    <property type="entry name" value="TRNA PSEUDOURIDINE SYNTHASE PUS10"/>
    <property type="match status" value="1"/>
</dbReference>
<evidence type="ECO:0000259" key="4">
    <source>
        <dbReference type="Pfam" id="PF21238"/>
    </source>
</evidence>